<sequence>MSIPGTLLVIAIAGLGAWFLRRRRRRTDGDEEIDLAEFFDAPALVRERGHTSVWDYLRANPGVPMNELAKVLDGPPAMMLAQYAIQDALKRREMPELIRDFVLRNIHDEMRNQLRDRKDIFTGEARAKIPDGQPFAFHHHVTYGMPNPYWRVEAKMWEMLGSTPPPRDWRPITPDDPLLRSVFEQAVAALSEHDRMLFERGEIGRNPGDLYQAAVRRYEVDIHHGPRSFLSDLAKAPPELRHVLAAHGCQIEVRKIGLDGVFWGSTGVVVPEAAAGLVAVGMPRAAALVRKAMSILGTSYPRRRWWRIVALVRARERAAEIKALSYELIRELKKEAGGFEVAADAYVSAHTERATELAQRSGREPS</sequence>
<name>A0ABZ2M0J0_9BACT</name>
<dbReference type="EMBL" id="CP089984">
    <property type="protein sequence ID" value="WXB14861.1"/>
    <property type="molecule type" value="Genomic_DNA"/>
</dbReference>
<organism evidence="2 3">
    <name type="scientific">Pendulispora albinea</name>
    <dbReference type="NCBI Taxonomy" id="2741071"/>
    <lineage>
        <taxon>Bacteria</taxon>
        <taxon>Pseudomonadati</taxon>
        <taxon>Myxococcota</taxon>
        <taxon>Myxococcia</taxon>
        <taxon>Myxococcales</taxon>
        <taxon>Sorangiineae</taxon>
        <taxon>Pendulisporaceae</taxon>
        <taxon>Pendulispora</taxon>
    </lineage>
</organism>
<dbReference type="Pfam" id="PF14300">
    <property type="entry name" value="DMP19"/>
    <property type="match status" value="1"/>
</dbReference>
<keyword evidence="3" id="KW-1185">Reference proteome</keyword>
<dbReference type="RefSeq" id="WP_394824485.1">
    <property type="nucleotide sequence ID" value="NZ_CP089984.1"/>
</dbReference>
<accession>A0ABZ2M0J0</accession>
<dbReference type="InterPro" id="IPR025402">
    <property type="entry name" value="DMP19_C"/>
</dbReference>
<protein>
    <submittedName>
        <fullName evidence="2">DMP19 family protein</fullName>
    </submittedName>
</protein>
<proteinExistence type="predicted"/>
<evidence type="ECO:0000259" key="1">
    <source>
        <dbReference type="Pfam" id="PF14300"/>
    </source>
</evidence>
<dbReference type="Proteomes" id="UP001370348">
    <property type="component" value="Chromosome"/>
</dbReference>
<evidence type="ECO:0000313" key="2">
    <source>
        <dbReference type="EMBL" id="WXB14861.1"/>
    </source>
</evidence>
<evidence type="ECO:0000313" key="3">
    <source>
        <dbReference type="Proteomes" id="UP001370348"/>
    </source>
</evidence>
<feature type="domain" description="DNA mimic protein DMP19 C-terminal" evidence="1">
    <location>
        <begin position="236"/>
        <end position="330"/>
    </location>
</feature>
<gene>
    <name evidence="2" type="ORF">LZC94_44465</name>
</gene>
<reference evidence="2 3" key="1">
    <citation type="submission" date="2021-12" db="EMBL/GenBank/DDBJ databases">
        <title>Discovery of the Pendulisporaceae a myxobacterial family with distinct sporulation behavior and unique specialized metabolism.</title>
        <authorList>
            <person name="Garcia R."/>
            <person name="Popoff A."/>
            <person name="Bader C.D."/>
            <person name="Loehr J."/>
            <person name="Walesch S."/>
            <person name="Walt C."/>
            <person name="Boldt J."/>
            <person name="Bunk B."/>
            <person name="Haeckl F.J.F.P.J."/>
            <person name="Gunesch A.P."/>
            <person name="Birkelbach J."/>
            <person name="Nuebel U."/>
            <person name="Pietschmann T."/>
            <person name="Bach T."/>
            <person name="Mueller R."/>
        </authorList>
    </citation>
    <scope>NUCLEOTIDE SEQUENCE [LARGE SCALE GENOMIC DNA]</scope>
    <source>
        <strain evidence="2 3">MSr11954</strain>
    </source>
</reference>